<dbReference type="Pfam" id="PF00293">
    <property type="entry name" value="NUDIX"/>
    <property type="match status" value="1"/>
</dbReference>
<accession>A0A1F7WA02</accession>
<dbReference type="PRINTS" id="PR00502">
    <property type="entry name" value="NUDIXFAMILY"/>
</dbReference>
<sequence length="150" mass="17461">MKKVAFGIVTRQNSQGEDEYLLVSTKKDYGKFTGFYQPPGGHIEEGETEQEAVAREILEEVGLIAEPIERFAEVEGDVPDYKVYWWRCKVEDGEIKINETELSAANYFSQDQIKKMNVWPATKRFFEEHVFSHKEGEQTQIREANKEVHR</sequence>
<reference evidence="5 6" key="1">
    <citation type="journal article" date="2016" name="Nat. Commun.">
        <title>Thousands of microbial genomes shed light on interconnected biogeochemical processes in an aquifer system.</title>
        <authorList>
            <person name="Anantharaman K."/>
            <person name="Brown C.T."/>
            <person name="Hug L.A."/>
            <person name="Sharon I."/>
            <person name="Castelle C.J."/>
            <person name="Probst A.J."/>
            <person name="Thomas B.C."/>
            <person name="Singh A."/>
            <person name="Wilkins M.J."/>
            <person name="Karaoz U."/>
            <person name="Brodie E.L."/>
            <person name="Williams K.H."/>
            <person name="Hubbard S.S."/>
            <person name="Banfield J.F."/>
        </authorList>
    </citation>
    <scope>NUCLEOTIDE SEQUENCE [LARGE SCALE GENOMIC DNA]</scope>
</reference>
<organism evidence="5 6">
    <name type="scientific">Candidatus Uhrbacteria bacterium RIFOXYB2_FULL_45_11</name>
    <dbReference type="NCBI Taxonomy" id="1802421"/>
    <lineage>
        <taxon>Bacteria</taxon>
        <taxon>Candidatus Uhriibacteriota</taxon>
    </lineage>
</organism>
<comment type="caution">
    <text evidence="5">The sequence shown here is derived from an EMBL/GenBank/DDBJ whole genome shotgun (WGS) entry which is preliminary data.</text>
</comment>
<dbReference type="InterPro" id="IPR000086">
    <property type="entry name" value="NUDIX_hydrolase_dom"/>
</dbReference>
<dbReference type="InterPro" id="IPR020476">
    <property type="entry name" value="Nudix_hydrolase"/>
</dbReference>
<dbReference type="Gene3D" id="3.90.79.10">
    <property type="entry name" value="Nucleoside Triphosphate Pyrophosphohydrolase"/>
    <property type="match status" value="1"/>
</dbReference>
<evidence type="ECO:0000256" key="3">
    <source>
        <dbReference type="RuleBase" id="RU003476"/>
    </source>
</evidence>
<dbReference type="EMBL" id="MGFD01000006">
    <property type="protein sequence ID" value="OGL99653.1"/>
    <property type="molecule type" value="Genomic_DNA"/>
</dbReference>
<comment type="similarity">
    <text evidence="3">Belongs to the Nudix hydrolase family.</text>
</comment>
<feature type="domain" description="Nudix hydrolase" evidence="4">
    <location>
        <begin position="1"/>
        <end position="131"/>
    </location>
</feature>
<evidence type="ECO:0000259" key="4">
    <source>
        <dbReference type="PROSITE" id="PS51462"/>
    </source>
</evidence>
<evidence type="ECO:0000313" key="5">
    <source>
        <dbReference type="EMBL" id="OGL99653.1"/>
    </source>
</evidence>
<dbReference type="STRING" id="1802421.A2318_01605"/>
<dbReference type="InterPro" id="IPR020084">
    <property type="entry name" value="NUDIX_hydrolase_CS"/>
</dbReference>
<dbReference type="PANTHER" id="PTHR43046">
    <property type="entry name" value="GDP-MANNOSE MANNOSYL HYDROLASE"/>
    <property type="match status" value="1"/>
</dbReference>
<dbReference type="PROSITE" id="PS51462">
    <property type="entry name" value="NUDIX"/>
    <property type="match status" value="1"/>
</dbReference>
<comment type="cofactor">
    <cofactor evidence="1">
        <name>Mg(2+)</name>
        <dbReference type="ChEBI" id="CHEBI:18420"/>
    </cofactor>
</comment>
<evidence type="ECO:0000256" key="1">
    <source>
        <dbReference type="ARBA" id="ARBA00001946"/>
    </source>
</evidence>
<evidence type="ECO:0000313" key="6">
    <source>
        <dbReference type="Proteomes" id="UP000177331"/>
    </source>
</evidence>
<name>A0A1F7WA02_9BACT</name>
<proteinExistence type="inferred from homology"/>
<dbReference type="Proteomes" id="UP000177331">
    <property type="component" value="Unassembled WGS sequence"/>
</dbReference>
<evidence type="ECO:0000256" key="2">
    <source>
        <dbReference type="ARBA" id="ARBA00022801"/>
    </source>
</evidence>
<dbReference type="AlphaFoldDB" id="A0A1F7WA02"/>
<protein>
    <recommendedName>
        <fullName evidence="4">Nudix hydrolase domain-containing protein</fullName>
    </recommendedName>
</protein>
<keyword evidence="2 3" id="KW-0378">Hydrolase</keyword>
<dbReference type="PANTHER" id="PTHR43046:SF14">
    <property type="entry name" value="MUTT_NUDIX FAMILY PROTEIN"/>
    <property type="match status" value="1"/>
</dbReference>
<dbReference type="SUPFAM" id="SSF55811">
    <property type="entry name" value="Nudix"/>
    <property type="match status" value="1"/>
</dbReference>
<gene>
    <name evidence="5" type="ORF">A2318_01605</name>
</gene>
<dbReference type="PROSITE" id="PS00893">
    <property type="entry name" value="NUDIX_BOX"/>
    <property type="match status" value="1"/>
</dbReference>
<dbReference type="GO" id="GO:0016787">
    <property type="term" value="F:hydrolase activity"/>
    <property type="evidence" value="ECO:0007669"/>
    <property type="project" value="UniProtKB-KW"/>
</dbReference>
<dbReference type="InterPro" id="IPR015797">
    <property type="entry name" value="NUDIX_hydrolase-like_dom_sf"/>
</dbReference>